<dbReference type="InterPro" id="IPR014144">
    <property type="entry name" value="LigD_PE_domain"/>
</dbReference>
<keyword evidence="9" id="KW-0227">DNA damage</keyword>
<dbReference type="AlphaFoldDB" id="Q3SGP7"/>
<dbReference type="HOGENOM" id="CLU_008325_0_1_4"/>
<dbReference type="eggNOG" id="COG1793">
    <property type="taxonomic scope" value="Bacteria"/>
</dbReference>
<dbReference type="Gene3D" id="3.30.470.30">
    <property type="entry name" value="DNA ligase/mRNA capping enzyme"/>
    <property type="match status" value="1"/>
</dbReference>
<feature type="domain" description="ATP-dependent DNA ligase family profile" evidence="22">
    <location>
        <begin position="334"/>
        <end position="469"/>
    </location>
</feature>
<name>Q3SGP7_THIDA</name>
<evidence type="ECO:0000256" key="8">
    <source>
        <dbReference type="ARBA" id="ARBA00022741"/>
    </source>
</evidence>
<keyword evidence="16" id="KW-0234">DNA repair</keyword>
<dbReference type="NCBIfam" id="NF004628">
    <property type="entry name" value="PRK05972.1"/>
    <property type="match status" value="1"/>
</dbReference>
<dbReference type="GO" id="GO:0003910">
    <property type="term" value="F:DNA ligase (ATP) activity"/>
    <property type="evidence" value="ECO:0007669"/>
    <property type="project" value="UniProtKB-EC"/>
</dbReference>
<dbReference type="PROSITE" id="PS50160">
    <property type="entry name" value="DNA_LIGASE_A3"/>
    <property type="match status" value="1"/>
</dbReference>
<dbReference type="InterPro" id="IPR014146">
    <property type="entry name" value="LigD_ligase_dom"/>
</dbReference>
<dbReference type="NCBIfam" id="TIGR02778">
    <property type="entry name" value="ligD_pol"/>
    <property type="match status" value="1"/>
</dbReference>
<evidence type="ECO:0000256" key="18">
    <source>
        <dbReference type="ARBA" id="ARBA00023268"/>
    </source>
</evidence>
<evidence type="ECO:0000256" key="5">
    <source>
        <dbReference type="ARBA" id="ARBA00022695"/>
    </source>
</evidence>
<evidence type="ECO:0000313" key="24">
    <source>
        <dbReference type="Proteomes" id="UP000008291"/>
    </source>
</evidence>
<keyword evidence="14" id="KW-0238">DNA-binding</keyword>
<keyword evidence="12" id="KW-0067">ATP-binding</keyword>
<reference evidence="23 24" key="1">
    <citation type="journal article" date="2006" name="J. Bacteriol.">
        <title>The genome sequence of the obligately chemolithoautotrophic, facultatively anaerobic bacterium Thiobacillus denitrificans.</title>
        <authorList>
            <person name="Beller H.R."/>
            <person name="Chain P.S."/>
            <person name="Letain T.E."/>
            <person name="Chakicherla A."/>
            <person name="Larimer F.W."/>
            <person name="Richardson P.M."/>
            <person name="Coleman M.A."/>
            <person name="Wood A.P."/>
            <person name="Kelly D.P."/>
        </authorList>
    </citation>
    <scope>NUCLEOTIDE SEQUENCE [LARGE SCALE GENOMIC DNA]</scope>
    <source>
        <strain evidence="23 24">ATCC 25259</strain>
    </source>
</reference>
<gene>
    <name evidence="23" type="ordered locus">Tbd_2247</name>
</gene>
<dbReference type="RefSeq" id="WP_011312759.1">
    <property type="nucleotide sequence ID" value="NC_007404.1"/>
</dbReference>
<evidence type="ECO:0000256" key="6">
    <source>
        <dbReference type="ARBA" id="ARBA00022722"/>
    </source>
</evidence>
<evidence type="ECO:0000256" key="16">
    <source>
        <dbReference type="ARBA" id="ARBA00023204"/>
    </source>
</evidence>
<evidence type="ECO:0000313" key="23">
    <source>
        <dbReference type="EMBL" id="AAZ98200.1"/>
    </source>
</evidence>
<evidence type="ECO:0000256" key="2">
    <source>
        <dbReference type="ARBA" id="ARBA00012727"/>
    </source>
</evidence>
<evidence type="ECO:0000259" key="22">
    <source>
        <dbReference type="PROSITE" id="PS50160"/>
    </source>
</evidence>
<proteinExistence type="predicted"/>
<organism evidence="23 24">
    <name type="scientific">Thiobacillus denitrificans (strain ATCC 25259 / T1)</name>
    <dbReference type="NCBI Taxonomy" id="292415"/>
    <lineage>
        <taxon>Bacteria</taxon>
        <taxon>Pseudomonadati</taxon>
        <taxon>Pseudomonadota</taxon>
        <taxon>Betaproteobacteria</taxon>
        <taxon>Nitrosomonadales</taxon>
        <taxon>Thiobacillaceae</taxon>
        <taxon>Thiobacillus</taxon>
    </lineage>
</organism>
<keyword evidence="6" id="KW-0540">Nuclease</keyword>
<dbReference type="Pfam" id="PF13298">
    <property type="entry name" value="LigD_N"/>
    <property type="match status" value="1"/>
</dbReference>
<feature type="region of interest" description="Disordered" evidence="21">
    <location>
        <begin position="1"/>
        <end position="29"/>
    </location>
</feature>
<dbReference type="SUPFAM" id="SSF56091">
    <property type="entry name" value="DNA ligase/mRNA capping enzyme, catalytic domain"/>
    <property type="match status" value="1"/>
</dbReference>
<dbReference type="eggNOG" id="COG3285">
    <property type="taxonomic scope" value="Bacteria"/>
</dbReference>
<keyword evidence="15" id="KW-0233">DNA recombination</keyword>
<comment type="cofactor">
    <cofactor evidence="1">
        <name>Mn(2+)</name>
        <dbReference type="ChEBI" id="CHEBI:29035"/>
    </cofactor>
</comment>
<evidence type="ECO:0000256" key="9">
    <source>
        <dbReference type="ARBA" id="ARBA00022763"/>
    </source>
</evidence>
<keyword evidence="7" id="KW-0479">Metal-binding</keyword>
<dbReference type="GO" id="GO:0003677">
    <property type="term" value="F:DNA binding"/>
    <property type="evidence" value="ECO:0007669"/>
    <property type="project" value="UniProtKB-KW"/>
</dbReference>
<dbReference type="InterPro" id="IPR014143">
    <property type="entry name" value="NHEJ_ligase_prk"/>
</dbReference>
<dbReference type="GO" id="GO:0004527">
    <property type="term" value="F:exonuclease activity"/>
    <property type="evidence" value="ECO:0007669"/>
    <property type="project" value="UniProtKB-KW"/>
</dbReference>
<dbReference type="Proteomes" id="UP000008291">
    <property type="component" value="Chromosome"/>
</dbReference>
<dbReference type="Gene3D" id="3.30.1490.70">
    <property type="match status" value="1"/>
</dbReference>
<keyword evidence="8" id="KW-0547">Nucleotide-binding</keyword>
<evidence type="ECO:0000256" key="19">
    <source>
        <dbReference type="ARBA" id="ARBA00029943"/>
    </source>
</evidence>
<keyword evidence="4" id="KW-0808">Transferase</keyword>
<dbReference type="NCBIfam" id="TIGR02779">
    <property type="entry name" value="NHEJ_ligase_lig"/>
    <property type="match status" value="1"/>
</dbReference>
<evidence type="ECO:0000256" key="7">
    <source>
        <dbReference type="ARBA" id="ARBA00022723"/>
    </source>
</evidence>
<accession>Q3SGP7</accession>
<dbReference type="Gene3D" id="3.90.920.10">
    <property type="entry name" value="DNA primase, PRIM domain"/>
    <property type="match status" value="1"/>
</dbReference>
<evidence type="ECO:0000256" key="11">
    <source>
        <dbReference type="ARBA" id="ARBA00022839"/>
    </source>
</evidence>
<evidence type="ECO:0000256" key="21">
    <source>
        <dbReference type="SAM" id="MobiDB-lite"/>
    </source>
</evidence>
<keyword evidence="11" id="KW-0269">Exonuclease</keyword>
<evidence type="ECO:0000256" key="1">
    <source>
        <dbReference type="ARBA" id="ARBA00001936"/>
    </source>
</evidence>
<dbReference type="Gene3D" id="2.40.50.140">
    <property type="entry name" value="Nucleic acid-binding proteins"/>
    <property type="match status" value="1"/>
</dbReference>
<feature type="compositionally biased region" description="Basic and acidic residues" evidence="21">
    <location>
        <begin position="1"/>
        <end position="16"/>
    </location>
</feature>
<dbReference type="InterPro" id="IPR012310">
    <property type="entry name" value="DNA_ligase_ATP-dep_cent"/>
</dbReference>
<dbReference type="GO" id="GO:0006310">
    <property type="term" value="P:DNA recombination"/>
    <property type="evidence" value="ECO:0007669"/>
    <property type="project" value="UniProtKB-KW"/>
</dbReference>
<evidence type="ECO:0000256" key="14">
    <source>
        <dbReference type="ARBA" id="ARBA00023125"/>
    </source>
</evidence>
<dbReference type="GO" id="GO:0046872">
    <property type="term" value="F:metal ion binding"/>
    <property type="evidence" value="ECO:0007669"/>
    <property type="project" value="UniProtKB-KW"/>
</dbReference>
<keyword evidence="10" id="KW-0378">Hydrolase</keyword>
<evidence type="ECO:0000256" key="4">
    <source>
        <dbReference type="ARBA" id="ARBA00022679"/>
    </source>
</evidence>
<dbReference type="EC" id="6.5.1.1" evidence="2"/>
<dbReference type="Pfam" id="PF01068">
    <property type="entry name" value="DNA_ligase_A_M"/>
    <property type="match status" value="1"/>
</dbReference>
<dbReference type="GO" id="GO:0003887">
    <property type="term" value="F:DNA-directed DNA polymerase activity"/>
    <property type="evidence" value="ECO:0007669"/>
    <property type="project" value="UniProtKB-KW"/>
</dbReference>
<dbReference type="GO" id="GO:0006281">
    <property type="term" value="P:DNA repair"/>
    <property type="evidence" value="ECO:0007669"/>
    <property type="project" value="UniProtKB-KW"/>
</dbReference>
<dbReference type="PANTHER" id="PTHR42705:SF2">
    <property type="entry name" value="BIFUNCTIONAL NON-HOMOLOGOUS END JOINING PROTEIN LIGD"/>
    <property type="match status" value="1"/>
</dbReference>
<keyword evidence="3 23" id="KW-0436">Ligase</keyword>
<dbReference type="InterPro" id="IPR012309">
    <property type="entry name" value="DNA_ligase_ATP-dep_C"/>
</dbReference>
<dbReference type="InterPro" id="IPR033651">
    <property type="entry name" value="PaeLigD_Pol-like"/>
</dbReference>
<keyword evidence="17" id="KW-0464">Manganese</keyword>
<keyword evidence="18" id="KW-0511">Multifunctional enzyme</keyword>
<evidence type="ECO:0000256" key="10">
    <source>
        <dbReference type="ARBA" id="ARBA00022801"/>
    </source>
</evidence>
<dbReference type="OrthoDB" id="9802472at2"/>
<dbReference type="NCBIfam" id="TIGR02777">
    <property type="entry name" value="LigD_PE_dom"/>
    <property type="match status" value="1"/>
</dbReference>
<feature type="region of interest" description="Disordered" evidence="21">
    <location>
        <begin position="186"/>
        <end position="216"/>
    </location>
</feature>
<dbReference type="CDD" id="cd07906">
    <property type="entry name" value="Adenylation_DNA_ligase_LigD_LigC"/>
    <property type="match status" value="1"/>
</dbReference>
<dbReference type="InterPro" id="IPR012340">
    <property type="entry name" value="NA-bd_OB-fold"/>
</dbReference>
<sequence length="846" mass="92492">MAKRDPLSTYTEKRDFSISPEPVSGGQANEAARSFVVQKHWATRLHYDFRLELDGSMKSWAVPKGPSLDPADKRMAVHVEDHPIAYNAFEGTIPPRQYGAGKVIIWDKGTWVPLVDPRRGYEEGHLKFELHGHKLQGRWALVRMKGKGEAKEPWLLIKEKDEHARPAADYSVVDALPDSVADKDDAAAVTKAAAPRRRAGETPRPRKARAAKATEKAGAAAVEGAVKSALPATLAPQLATLADKPPDDGDGWVYEVKFDGYRMLARIDKTVRLFTRNGNDWSHRLAPLVKAIEAAGLRPGWLDGEVVVPNAAGVPDFQALQNAFDQARADAIVYYVFDLPFYDGYDLRAAPLVARKALLAGLLDTPHSDALRLSESFDAAPRDILASACKMGLEGVIAKRRDAPYVSRRSTDWLKLKCTRRQEFVIGGYTDPRGSRPGLGSLLLGVHDARGELVYAGNVGTGFDHGTLGDLRKKLAAHARDTSPFVDATGIAGKPHWVDPKLVAEVSFGEWTKSGRIRHAVFEGLRLDKRAASVVREEPVAAAAAAPRLPADLKVSHPERVVDKASGTTKLALIAYYARVAPLMMPHLKARPVSLVRAPDGVGGSLFFQKHVEASQMRGVKTLPRTLDPGHAPLIEVAAAEGLLTAAQMNVIEFHTWNARKTRIDKPDRMTFDLDPGEGVGWTTVQESAHLVREFLSQLGLASFLKTSGGKGLHIVVPLKRLHDWDTVKDFSHAIVRHLARTLPQRFAAKSGPKNRVGKIFIDYLRNGFGATTVAAWSVRARPGLGVSVPLEWRELDALTSAAQWTVPNIDSRLEIGNAPWEAYDASSHSLTRAMKTLGHVPKTPA</sequence>
<dbReference type="SUPFAM" id="SSF50249">
    <property type="entry name" value="Nucleic acid-binding proteins"/>
    <property type="match status" value="1"/>
</dbReference>
<protein>
    <recommendedName>
        <fullName evidence="2">DNA ligase (ATP)</fullName>
        <ecNumber evidence="2">6.5.1.1</ecNumber>
    </recommendedName>
    <alternativeName>
        <fullName evidence="19">NHEJ DNA polymerase</fullName>
    </alternativeName>
</protein>
<dbReference type="NCBIfam" id="TIGR02776">
    <property type="entry name" value="NHEJ_ligase_prk"/>
    <property type="match status" value="1"/>
</dbReference>
<keyword evidence="5" id="KW-0548">Nucleotidyltransferase</keyword>
<evidence type="ECO:0000256" key="3">
    <source>
        <dbReference type="ARBA" id="ARBA00022598"/>
    </source>
</evidence>
<dbReference type="PANTHER" id="PTHR42705">
    <property type="entry name" value="BIFUNCTIONAL NON-HOMOLOGOUS END JOINING PROTEIN LIGD"/>
    <property type="match status" value="1"/>
</dbReference>
<dbReference type="InterPro" id="IPR052171">
    <property type="entry name" value="NHEJ_LigD"/>
</dbReference>
<evidence type="ECO:0000256" key="12">
    <source>
        <dbReference type="ARBA" id="ARBA00022840"/>
    </source>
</evidence>
<dbReference type="EMBL" id="CP000116">
    <property type="protein sequence ID" value="AAZ98200.1"/>
    <property type="molecule type" value="Genomic_DNA"/>
</dbReference>
<dbReference type="Pfam" id="PF21686">
    <property type="entry name" value="LigD_Prim-Pol"/>
    <property type="match status" value="1"/>
</dbReference>
<comment type="catalytic activity">
    <reaction evidence="20">
        <text>ATP + (deoxyribonucleotide)n-3'-hydroxyl + 5'-phospho-(deoxyribonucleotide)m = (deoxyribonucleotide)n+m + AMP + diphosphate.</text>
        <dbReference type="EC" id="6.5.1.1"/>
    </reaction>
</comment>
<dbReference type="KEGG" id="tbd:Tbd_2247"/>
<keyword evidence="13" id="KW-0239">DNA-directed DNA polymerase</keyword>
<dbReference type="CDD" id="cd07971">
    <property type="entry name" value="OBF_DNA_ligase_LigD"/>
    <property type="match status" value="1"/>
</dbReference>
<dbReference type="Pfam" id="PF04679">
    <property type="entry name" value="DNA_ligase_A_C"/>
    <property type="match status" value="1"/>
</dbReference>
<evidence type="ECO:0000256" key="13">
    <source>
        <dbReference type="ARBA" id="ARBA00022932"/>
    </source>
</evidence>
<keyword evidence="24" id="KW-1185">Reference proteome</keyword>
<dbReference type="CDD" id="cd04862">
    <property type="entry name" value="PaeLigD_Pol_like"/>
    <property type="match status" value="1"/>
</dbReference>
<evidence type="ECO:0000256" key="15">
    <source>
        <dbReference type="ARBA" id="ARBA00023172"/>
    </source>
</evidence>
<dbReference type="GO" id="GO:0005524">
    <property type="term" value="F:ATP binding"/>
    <property type="evidence" value="ECO:0007669"/>
    <property type="project" value="UniProtKB-KW"/>
</dbReference>
<evidence type="ECO:0000256" key="17">
    <source>
        <dbReference type="ARBA" id="ARBA00023211"/>
    </source>
</evidence>
<dbReference type="InterPro" id="IPR014145">
    <property type="entry name" value="LigD_pol_dom"/>
</dbReference>
<dbReference type="STRING" id="292415.Tbd_2247"/>
<evidence type="ECO:0000256" key="20">
    <source>
        <dbReference type="ARBA" id="ARBA00034003"/>
    </source>
</evidence>